<feature type="region of interest" description="Disordered" evidence="9">
    <location>
        <begin position="209"/>
        <end position="270"/>
    </location>
</feature>
<dbReference type="Pfam" id="PF22996">
    <property type="entry name" value="C2H2-2nd_BIRD-IDD"/>
    <property type="match status" value="1"/>
</dbReference>
<dbReference type="AlphaFoldDB" id="A0ABD2SKV2"/>
<dbReference type="Gene3D" id="3.30.160.60">
    <property type="entry name" value="Classic Zinc Finger"/>
    <property type="match status" value="2"/>
</dbReference>
<evidence type="ECO:0000256" key="8">
    <source>
        <dbReference type="PROSITE-ProRule" id="PRU00042"/>
    </source>
</evidence>
<evidence type="ECO:0000256" key="2">
    <source>
        <dbReference type="ARBA" id="ARBA00022737"/>
    </source>
</evidence>
<dbReference type="PANTHER" id="PTHR10593">
    <property type="entry name" value="SERINE/THREONINE-PROTEIN KINASE RIO"/>
    <property type="match status" value="1"/>
</dbReference>
<dbReference type="PROSITE" id="PS00028">
    <property type="entry name" value="ZINC_FINGER_C2H2_1"/>
    <property type="match status" value="1"/>
</dbReference>
<dbReference type="Pfam" id="PF22995">
    <property type="entry name" value="C2CH-3rd_BIRD-IDD"/>
    <property type="match status" value="1"/>
</dbReference>
<dbReference type="InterPro" id="IPR036236">
    <property type="entry name" value="Znf_C2H2_sf"/>
</dbReference>
<keyword evidence="4" id="KW-0862">Zinc</keyword>
<reference evidence="11 12" key="1">
    <citation type="submission" date="2024-05" db="EMBL/GenBank/DDBJ databases">
        <title>De novo assembly of an allotetraploid wild potato.</title>
        <authorList>
            <person name="Hosaka A.J."/>
        </authorList>
    </citation>
    <scope>NUCLEOTIDE SEQUENCE [LARGE SCALE GENOMIC DNA]</scope>
    <source>
        <tissue evidence="11">Young leaves</tissue>
    </source>
</reference>
<protein>
    <recommendedName>
        <fullName evidence="10">C2H2-type domain-containing protein</fullName>
    </recommendedName>
</protein>
<feature type="compositionally biased region" description="Low complexity" evidence="9">
    <location>
        <begin position="243"/>
        <end position="253"/>
    </location>
</feature>
<accession>A0ABD2SKV2</accession>
<name>A0ABD2SKV2_9SOLN</name>
<keyword evidence="1" id="KW-0479">Metal-binding</keyword>
<dbReference type="GO" id="GO:0003677">
    <property type="term" value="F:DNA binding"/>
    <property type="evidence" value="ECO:0007669"/>
    <property type="project" value="UniProtKB-KW"/>
</dbReference>
<dbReference type="InterPro" id="IPR055185">
    <property type="entry name" value="C2CH-4th_BIRD-IDD"/>
</dbReference>
<dbReference type="SMART" id="SM00355">
    <property type="entry name" value="ZnF_C2H2"/>
    <property type="match status" value="3"/>
</dbReference>
<dbReference type="InterPro" id="IPR055186">
    <property type="entry name" value="C2H2-2nd_BIRD-IDD"/>
</dbReference>
<dbReference type="InterPro" id="IPR055187">
    <property type="entry name" value="C2CH-3rd_BIRD-IDD"/>
</dbReference>
<evidence type="ECO:0000256" key="4">
    <source>
        <dbReference type="ARBA" id="ARBA00022833"/>
    </source>
</evidence>
<evidence type="ECO:0000256" key="1">
    <source>
        <dbReference type="ARBA" id="ARBA00022723"/>
    </source>
</evidence>
<dbReference type="SUPFAM" id="SSF57667">
    <property type="entry name" value="beta-beta-alpha zinc fingers"/>
    <property type="match status" value="1"/>
</dbReference>
<sequence>MNDCAGSGEVNVLSSGDQAAPCKEAAKKKRNLPGMPDPNAEVVALSPKTLLATNRFVCEICNKGFQRDQNLQLHRRGHNLPWKLRQRASNEVRKRVYVCPEPTCVHHDPSRALGDLTGIKKHFCRKHGEKKWKCDKCSKKYAVQSDLKAHLKICGTKEYKCDCGTMFSRRDSFITHRAFCDVLAKDTEKAQNAVTTPIADEDHKVQVVVSSTPQTPPTPPPSSEPPDIPSPAAPEPLPPPVSPSTAVVSSDSPIQNPESPHTNSNGTITKQDIEETTAKSRLSGICSSSSCTGCTNSNCFTSLTGICSSSWSSSSNGSTSSSIIFPSLTGICSSTRSSSSNGSTGSISVFPSLSGICSNSRSSSSNGSTHSSSIFSSSTGICSSSIFPSSTGICSGSSMFSTSTGICSSSIFPSSTGICSGSSIFTSLTGICSSSSNSSSNRSASNSTFASLFASSTASGSLPSQAPQFTDLFQSVAPAPPPDIESPSSMEPISLCLAMNHGSSVFGPAGQERMQYAAATQPSMSATALLQKAAQMGATATNSSLLRGLGILSSSSSSSGQHEWNGRQIDTDGATLAAGLGLGLPCDDGSGLKELMLRTPSVFGPKHPTLDLLGLGMAAGGGSTPGLSALITSMGGNLDVAAAAGPFDSGEFCGEEFGRSS</sequence>
<keyword evidence="5" id="KW-0805">Transcription regulation</keyword>
<organism evidence="11 12">
    <name type="scientific">Solanum stoloniferum</name>
    <dbReference type="NCBI Taxonomy" id="62892"/>
    <lineage>
        <taxon>Eukaryota</taxon>
        <taxon>Viridiplantae</taxon>
        <taxon>Streptophyta</taxon>
        <taxon>Embryophyta</taxon>
        <taxon>Tracheophyta</taxon>
        <taxon>Spermatophyta</taxon>
        <taxon>Magnoliopsida</taxon>
        <taxon>eudicotyledons</taxon>
        <taxon>Gunneridae</taxon>
        <taxon>Pentapetalae</taxon>
        <taxon>asterids</taxon>
        <taxon>lamiids</taxon>
        <taxon>Solanales</taxon>
        <taxon>Solanaceae</taxon>
        <taxon>Solanoideae</taxon>
        <taxon>Solaneae</taxon>
        <taxon>Solanum</taxon>
    </lineage>
</organism>
<keyword evidence="6" id="KW-0238">DNA-binding</keyword>
<feature type="domain" description="C2H2-type" evidence="10">
    <location>
        <begin position="132"/>
        <end position="160"/>
    </location>
</feature>
<evidence type="ECO:0000313" key="11">
    <source>
        <dbReference type="EMBL" id="KAL3344427.1"/>
    </source>
</evidence>
<keyword evidence="3 8" id="KW-0863">Zinc-finger</keyword>
<evidence type="ECO:0000256" key="3">
    <source>
        <dbReference type="ARBA" id="ARBA00022771"/>
    </source>
</evidence>
<evidence type="ECO:0000256" key="9">
    <source>
        <dbReference type="SAM" id="MobiDB-lite"/>
    </source>
</evidence>
<dbReference type="InterPro" id="IPR031140">
    <property type="entry name" value="IDD1-16"/>
</dbReference>
<dbReference type="Pfam" id="PF22992">
    <property type="entry name" value="C2CH-4th_BIRD-IDD"/>
    <property type="match status" value="1"/>
</dbReference>
<dbReference type="InterPro" id="IPR013087">
    <property type="entry name" value="Znf_C2H2_type"/>
</dbReference>
<dbReference type="GO" id="GO:0006355">
    <property type="term" value="P:regulation of DNA-templated transcription"/>
    <property type="evidence" value="ECO:0007669"/>
    <property type="project" value="UniProtKB-ARBA"/>
</dbReference>
<dbReference type="Pfam" id="PF12874">
    <property type="entry name" value="zf-met"/>
    <property type="match status" value="1"/>
</dbReference>
<evidence type="ECO:0000256" key="7">
    <source>
        <dbReference type="ARBA" id="ARBA00023163"/>
    </source>
</evidence>
<evidence type="ECO:0000313" key="12">
    <source>
        <dbReference type="Proteomes" id="UP001627284"/>
    </source>
</evidence>
<comment type="caution">
    <text evidence="11">The sequence shown here is derived from an EMBL/GenBank/DDBJ whole genome shotgun (WGS) entry which is preliminary data.</text>
</comment>
<dbReference type="GO" id="GO:0008270">
    <property type="term" value="F:zinc ion binding"/>
    <property type="evidence" value="ECO:0007669"/>
    <property type="project" value="UniProtKB-KW"/>
</dbReference>
<dbReference type="FunFam" id="3.30.160.60:FF:000131">
    <property type="entry name" value="protein indeterminate-domain 5, chloroplastic-like"/>
    <property type="match status" value="1"/>
</dbReference>
<evidence type="ECO:0000259" key="10">
    <source>
        <dbReference type="PROSITE" id="PS50157"/>
    </source>
</evidence>
<evidence type="ECO:0000256" key="5">
    <source>
        <dbReference type="ARBA" id="ARBA00023015"/>
    </source>
</evidence>
<keyword evidence="2" id="KW-0677">Repeat</keyword>
<dbReference type="FunFam" id="3.30.160.60:FF:000554">
    <property type="entry name" value="protein indeterminate-domain 12-like"/>
    <property type="match status" value="1"/>
</dbReference>
<gene>
    <name evidence="11" type="ORF">AABB24_023721</name>
</gene>
<dbReference type="PROSITE" id="PS50157">
    <property type="entry name" value="ZINC_FINGER_C2H2_2"/>
    <property type="match status" value="2"/>
</dbReference>
<proteinExistence type="predicted"/>
<feature type="compositionally biased region" description="Polar residues" evidence="9">
    <location>
        <begin position="254"/>
        <end position="270"/>
    </location>
</feature>
<keyword evidence="12" id="KW-1185">Reference proteome</keyword>
<dbReference type="Proteomes" id="UP001627284">
    <property type="component" value="Unassembled WGS sequence"/>
</dbReference>
<dbReference type="EMBL" id="JBJKTR010000014">
    <property type="protein sequence ID" value="KAL3344427.1"/>
    <property type="molecule type" value="Genomic_DNA"/>
</dbReference>
<dbReference type="PANTHER" id="PTHR10593:SF162">
    <property type="entry name" value="C2H2-TYPE DOMAIN-CONTAINING PROTEIN"/>
    <property type="match status" value="1"/>
</dbReference>
<feature type="domain" description="C2H2-type" evidence="10">
    <location>
        <begin position="56"/>
        <end position="78"/>
    </location>
</feature>
<feature type="compositionally biased region" description="Pro residues" evidence="9">
    <location>
        <begin position="214"/>
        <end position="242"/>
    </location>
</feature>
<keyword evidence="7" id="KW-0804">Transcription</keyword>
<evidence type="ECO:0000256" key="6">
    <source>
        <dbReference type="ARBA" id="ARBA00023125"/>
    </source>
</evidence>